<proteinExistence type="predicted"/>
<keyword evidence="1" id="KW-0802">TPR repeat</keyword>
<dbReference type="AlphaFoldDB" id="A0A1E3QDP5"/>
<organism evidence="3 4">
    <name type="scientific">Lipomyces starkeyi NRRL Y-11557</name>
    <dbReference type="NCBI Taxonomy" id="675824"/>
    <lineage>
        <taxon>Eukaryota</taxon>
        <taxon>Fungi</taxon>
        <taxon>Dikarya</taxon>
        <taxon>Ascomycota</taxon>
        <taxon>Saccharomycotina</taxon>
        <taxon>Lipomycetes</taxon>
        <taxon>Lipomycetales</taxon>
        <taxon>Lipomycetaceae</taxon>
        <taxon>Lipomyces</taxon>
    </lineage>
</organism>
<dbReference type="InterPro" id="IPR011990">
    <property type="entry name" value="TPR-like_helical_dom_sf"/>
</dbReference>
<evidence type="ECO:0000256" key="2">
    <source>
        <dbReference type="SAM" id="MobiDB-lite"/>
    </source>
</evidence>
<feature type="region of interest" description="Disordered" evidence="2">
    <location>
        <begin position="1"/>
        <end position="65"/>
    </location>
</feature>
<dbReference type="Proteomes" id="UP000094385">
    <property type="component" value="Unassembled WGS sequence"/>
</dbReference>
<feature type="compositionally biased region" description="Low complexity" evidence="2">
    <location>
        <begin position="14"/>
        <end position="32"/>
    </location>
</feature>
<feature type="repeat" description="TPR" evidence="1">
    <location>
        <begin position="69"/>
        <end position="102"/>
    </location>
</feature>
<dbReference type="PROSITE" id="PS50005">
    <property type="entry name" value="TPR"/>
    <property type="match status" value="1"/>
</dbReference>
<dbReference type="EMBL" id="KV454291">
    <property type="protein sequence ID" value="ODQ75212.1"/>
    <property type="molecule type" value="Genomic_DNA"/>
</dbReference>
<dbReference type="InterPro" id="IPR052769">
    <property type="entry name" value="TPR_domain_protein"/>
</dbReference>
<dbReference type="Gene3D" id="1.25.40.10">
    <property type="entry name" value="Tetratricopeptide repeat domain"/>
    <property type="match status" value="1"/>
</dbReference>
<dbReference type="PANTHER" id="PTHR46014:SF1">
    <property type="entry name" value="TETRATRICOPEPTIDE REPEAT PROTEIN 1"/>
    <property type="match status" value="1"/>
</dbReference>
<sequence>MAILEAFEDKTEEQPSQSSQESPSPSLSPIPSAGTPKSEADHVSDNGNNEEDELVRFSPEEEGSLLAQSDDIKQQGNALFANKDYDAAIEKYREALSICPKYLVQPRSVLWSNISACNAKQEKWKDTVEASTESLKLQPKYMKPLLRRAQANEKLGTWSSLQAAAEDYKLAHEISPTNETRFAMIRIQPKIEEAQKKETAEMLGKLKELGNGILRPFGLSTDMFNMQPDGKGGYSMSFSKN</sequence>
<dbReference type="PANTHER" id="PTHR46014">
    <property type="entry name" value="TETRATRICOPEPTIDE REPEAT PROTEIN 1"/>
    <property type="match status" value="1"/>
</dbReference>
<dbReference type="SUPFAM" id="SSF48452">
    <property type="entry name" value="TPR-like"/>
    <property type="match status" value="1"/>
</dbReference>
<name>A0A1E3QDP5_LIPST</name>
<accession>A0A1E3QDP5</accession>
<dbReference type="Pfam" id="PF13414">
    <property type="entry name" value="TPR_11"/>
    <property type="match status" value="1"/>
</dbReference>
<dbReference type="SMART" id="SM00028">
    <property type="entry name" value="TPR"/>
    <property type="match status" value="3"/>
</dbReference>
<protein>
    <submittedName>
        <fullName evidence="3">Uncharacterized protein</fullName>
    </submittedName>
</protein>
<keyword evidence="4" id="KW-1185">Reference proteome</keyword>
<evidence type="ECO:0000313" key="4">
    <source>
        <dbReference type="Proteomes" id="UP000094385"/>
    </source>
</evidence>
<dbReference type="OrthoDB" id="10250354at2759"/>
<reference evidence="3 4" key="1">
    <citation type="journal article" date="2016" name="Proc. Natl. Acad. Sci. U.S.A.">
        <title>Comparative genomics of biotechnologically important yeasts.</title>
        <authorList>
            <person name="Riley R."/>
            <person name="Haridas S."/>
            <person name="Wolfe K.H."/>
            <person name="Lopes M.R."/>
            <person name="Hittinger C.T."/>
            <person name="Goeker M."/>
            <person name="Salamov A.A."/>
            <person name="Wisecaver J.H."/>
            <person name="Long T.M."/>
            <person name="Calvey C.H."/>
            <person name="Aerts A.L."/>
            <person name="Barry K.W."/>
            <person name="Choi C."/>
            <person name="Clum A."/>
            <person name="Coughlan A.Y."/>
            <person name="Deshpande S."/>
            <person name="Douglass A.P."/>
            <person name="Hanson S.J."/>
            <person name="Klenk H.-P."/>
            <person name="LaButti K.M."/>
            <person name="Lapidus A."/>
            <person name="Lindquist E.A."/>
            <person name="Lipzen A.M."/>
            <person name="Meier-Kolthoff J.P."/>
            <person name="Ohm R.A."/>
            <person name="Otillar R.P."/>
            <person name="Pangilinan J.L."/>
            <person name="Peng Y."/>
            <person name="Rokas A."/>
            <person name="Rosa C.A."/>
            <person name="Scheuner C."/>
            <person name="Sibirny A.A."/>
            <person name="Slot J.C."/>
            <person name="Stielow J.B."/>
            <person name="Sun H."/>
            <person name="Kurtzman C.P."/>
            <person name="Blackwell M."/>
            <person name="Grigoriev I.V."/>
            <person name="Jeffries T.W."/>
        </authorList>
    </citation>
    <scope>NUCLEOTIDE SEQUENCE [LARGE SCALE GENOMIC DNA]</scope>
    <source>
        <strain evidence="3 4">NRRL Y-11557</strain>
    </source>
</reference>
<evidence type="ECO:0000313" key="3">
    <source>
        <dbReference type="EMBL" id="ODQ75212.1"/>
    </source>
</evidence>
<evidence type="ECO:0000256" key="1">
    <source>
        <dbReference type="PROSITE-ProRule" id="PRU00339"/>
    </source>
</evidence>
<gene>
    <name evidence="3" type="ORF">LIPSTDRAFT_1932</name>
</gene>
<dbReference type="InterPro" id="IPR019734">
    <property type="entry name" value="TPR_rpt"/>
</dbReference>
<dbReference type="STRING" id="675824.A0A1E3QDP5"/>